<feature type="compositionally biased region" description="Basic and acidic residues" evidence="1">
    <location>
        <begin position="335"/>
        <end position="346"/>
    </location>
</feature>
<evidence type="ECO:0000259" key="2">
    <source>
        <dbReference type="Pfam" id="PF12172"/>
    </source>
</evidence>
<sequence>MTAIPDVGVTGYGVHLPLWRLDRAQIRKALGSGGGKGTRAVASYDEDSTSMGVEAARRALAGASDPRSLVFATATPAYTDKTNATAVHAALGLERGVSAYDFTGAARSGAGALSAAADSAAAGRPSLAVLSDIRTGLPGSAEERDGGDAAAAVLFGTGDAVLARLAGRGSASAEFLERWRPQGEQSSRLWEERFAEGIYKELADEAVDAALKDAGLDRAAIDRVAVAGLHRRAVKSVTRALGKDATVVDDLAGVIGATGTAQPGVLLASALDEAGPDETVLLLVLGDGADAFVFRTTDALAAWREQRPYAPVAEQAAEGAEVTYQTFLTWRGFLRREPPRRPDPDRPAAPPSARNGHWKYGLTGSRCEECGTRHLPAIRVCRQCHSVDRMAREQVSDLTATVATFQADLLTYSLNPPLTAAVLDFDGGGRAVLEVTDADVAQLAIGDRLEMTFRRLYTTGDGIHNYFWKARPARSADAPYQAKSRTAEAGTEHARTAGEEN</sequence>
<dbReference type="SUPFAM" id="SSF53901">
    <property type="entry name" value="Thiolase-like"/>
    <property type="match status" value="2"/>
</dbReference>
<dbReference type="InterPro" id="IPR022002">
    <property type="entry name" value="ChsH2_Znr"/>
</dbReference>
<feature type="region of interest" description="Disordered" evidence="1">
    <location>
        <begin position="477"/>
        <end position="501"/>
    </location>
</feature>
<dbReference type="Pfam" id="PF12172">
    <property type="entry name" value="zf-ChsH2"/>
    <property type="match status" value="1"/>
</dbReference>
<evidence type="ECO:0000256" key="1">
    <source>
        <dbReference type="SAM" id="MobiDB-lite"/>
    </source>
</evidence>
<comment type="caution">
    <text evidence="3">The sequence shown here is derived from an EMBL/GenBank/DDBJ whole genome shotgun (WGS) entry which is preliminary data.</text>
</comment>
<dbReference type="SUPFAM" id="SSF50249">
    <property type="entry name" value="Nucleic acid-binding proteins"/>
    <property type="match status" value="1"/>
</dbReference>
<feature type="compositionally biased region" description="Basic and acidic residues" evidence="1">
    <location>
        <begin position="490"/>
        <end position="501"/>
    </location>
</feature>
<feature type="domain" description="ChsH2 rubredoxin-like zinc ribbon" evidence="2">
    <location>
        <begin position="361"/>
        <end position="386"/>
    </location>
</feature>
<organism evidence="3 4">
    <name type="scientific">Streptomyces mesophilus</name>
    <dbReference type="NCBI Taxonomy" id="1775132"/>
    <lineage>
        <taxon>Bacteria</taxon>
        <taxon>Bacillati</taxon>
        <taxon>Actinomycetota</taxon>
        <taxon>Actinomycetes</taxon>
        <taxon>Kitasatosporales</taxon>
        <taxon>Streptomycetaceae</taxon>
        <taxon>Streptomyces</taxon>
    </lineage>
</organism>
<dbReference type="GO" id="GO:0044550">
    <property type="term" value="P:secondary metabolite biosynthetic process"/>
    <property type="evidence" value="ECO:0007669"/>
    <property type="project" value="TreeGrafter"/>
</dbReference>
<dbReference type="Proteomes" id="UP000481109">
    <property type="component" value="Unassembled WGS sequence"/>
</dbReference>
<dbReference type="RefSeq" id="WP_165329681.1">
    <property type="nucleotide sequence ID" value="NZ_JAAKZW010000001.1"/>
</dbReference>
<dbReference type="AlphaFoldDB" id="A0A6G4XBC9"/>
<dbReference type="PANTHER" id="PTHR34069:SF2">
    <property type="entry name" value="BETA-KETOACYL-[ACYL-CARRIER-PROTEIN] SYNTHASE III"/>
    <property type="match status" value="1"/>
</dbReference>
<dbReference type="InterPro" id="IPR016039">
    <property type="entry name" value="Thiolase-like"/>
</dbReference>
<dbReference type="EMBL" id="JAAKZW010000001">
    <property type="protein sequence ID" value="NGO74160.1"/>
    <property type="molecule type" value="Genomic_DNA"/>
</dbReference>
<reference evidence="3 4" key="1">
    <citation type="submission" date="2020-02" db="EMBL/GenBank/DDBJ databases">
        <title>Whole-genome analyses of novel actinobacteria.</title>
        <authorList>
            <person name="Sahin N."/>
            <person name="Tokatli A."/>
        </authorList>
    </citation>
    <scope>NUCLEOTIDE SEQUENCE [LARGE SCALE GENOMIC DNA]</scope>
    <source>
        <strain evidence="3 4">YC504</strain>
    </source>
</reference>
<gene>
    <name evidence="3" type="ORF">G6045_00425</name>
</gene>
<dbReference type="InterPro" id="IPR012340">
    <property type="entry name" value="NA-bd_OB-fold"/>
</dbReference>
<protein>
    <submittedName>
        <fullName evidence="3">Hydroxymethylglutaryl-CoA synthase</fullName>
    </submittedName>
</protein>
<accession>A0A6G4XBC9</accession>
<evidence type="ECO:0000313" key="4">
    <source>
        <dbReference type="Proteomes" id="UP000481109"/>
    </source>
</evidence>
<name>A0A6G4XBC9_9ACTN</name>
<evidence type="ECO:0000313" key="3">
    <source>
        <dbReference type="EMBL" id="NGO74160.1"/>
    </source>
</evidence>
<dbReference type="GO" id="GO:0016747">
    <property type="term" value="F:acyltransferase activity, transferring groups other than amino-acyl groups"/>
    <property type="evidence" value="ECO:0007669"/>
    <property type="project" value="UniProtKB-ARBA"/>
</dbReference>
<dbReference type="Gene3D" id="3.40.47.10">
    <property type="match status" value="1"/>
</dbReference>
<feature type="region of interest" description="Disordered" evidence="1">
    <location>
        <begin position="335"/>
        <end position="357"/>
    </location>
</feature>
<proteinExistence type="predicted"/>
<dbReference type="PANTHER" id="PTHR34069">
    <property type="entry name" value="3-OXOACYL-[ACYL-CARRIER-PROTEIN] SYNTHASE 3"/>
    <property type="match status" value="1"/>
</dbReference>
<keyword evidence="4" id="KW-1185">Reference proteome</keyword>